<comment type="caution">
    <text evidence="6">The sequence shown here is derived from an EMBL/GenBank/DDBJ whole genome shotgun (WGS) entry which is preliminary data.</text>
</comment>
<evidence type="ECO:0000313" key="7">
    <source>
        <dbReference type="Proteomes" id="UP000176787"/>
    </source>
</evidence>
<dbReference type="STRING" id="1801726.A3H02_00990"/>
<dbReference type="GO" id="GO:0003735">
    <property type="term" value="F:structural constituent of ribosome"/>
    <property type="evidence" value="ECO:0007669"/>
    <property type="project" value="InterPro"/>
</dbReference>
<evidence type="ECO:0000256" key="2">
    <source>
        <dbReference type="ARBA" id="ARBA00022980"/>
    </source>
</evidence>
<dbReference type="GO" id="GO:0022625">
    <property type="term" value="C:cytosolic large ribosomal subunit"/>
    <property type="evidence" value="ECO:0007669"/>
    <property type="project" value="TreeGrafter"/>
</dbReference>
<comment type="similarity">
    <text evidence="1 5">Belongs to the universal ribosomal protein uL29 family.</text>
</comment>
<dbReference type="Proteomes" id="UP000176787">
    <property type="component" value="Unassembled WGS sequence"/>
</dbReference>
<dbReference type="InterPro" id="IPR036049">
    <property type="entry name" value="Ribosomal_uL29_sf"/>
</dbReference>
<accession>A0A1G2F3X3</accession>
<proteinExistence type="inferred from homology"/>
<reference evidence="6 7" key="1">
    <citation type="journal article" date="2016" name="Nat. Commun.">
        <title>Thousands of microbial genomes shed light on interconnected biogeochemical processes in an aquifer system.</title>
        <authorList>
            <person name="Anantharaman K."/>
            <person name="Brown C.T."/>
            <person name="Hug L.A."/>
            <person name="Sharon I."/>
            <person name="Castelle C.J."/>
            <person name="Probst A.J."/>
            <person name="Thomas B.C."/>
            <person name="Singh A."/>
            <person name="Wilkins M.J."/>
            <person name="Karaoz U."/>
            <person name="Brodie E.L."/>
            <person name="Williams K.H."/>
            <person name="Hubbard S.S."/>
            <person name="Banfield J.F."/>
        </authorList>
    </citation>
    <scope>NUCLEOTIDE SEQUENCE [LARGE SCALE GENOMIC DNA]</scope>
</reference>
<name>A0A1G2F3X3_9BACT</name>
<gene>
    <name evidence="5" type="primary">rpmC</name>
    <name evidence="6" type="ORF">A3H02_00990</name>
</gene>
<dbReference type="AlphaFoldDB" id="A0A1G2F3X3"/>
<dbReference type="PANTHER" id="PTHR10916:SF0">
    <property type="entry name" value="LARGE RIBOSOMAL SUBUNIT PROTEIN UL29C"/>
    <property type="match status" value="1"/>
</dbReference>
<dbReference type="InterPro" id="IPR050063">
    <property type="entry name" value="Ribosomal_protein_uL29"/>
</dbReference>
<sequence length="63" mass="7368">MKAKELRQKQENELNALLEKKRSELLDFKFKLAKGKTKNVKEGKNIRKEIARILTVLSDLSVR</sequence>
<keyword evidence="3 5" id="KW-0687">Ribonucleoprotein</keyword>
<dbReference type="HAMAP" id="MF_00374">
    <property type="entry name" value="Ribosomal_uL29"/>
    <property type="match status" value="1"/>
</dbReference>
<keyword evidence="2 5" id="KW-0689">Ribosomal protein</keyword>
<dbReference type="InterPro" id="IPR001854">
    <property type="entry name" value="Ribosomal_uL29"/>
</dbReference>
<protein>
    <recommendedName>
        <fullName evidence="4 5">Large ribosomal subunit protein uL29</fullName>
    </recommendedName>
</protein>
<dbReference type="EMBL" id="MHMS01000009">
    <property type="protein sequence ID" value="OGZ32320.1"/>
    <property type="molecule type" value="Genomic_DNA"/>
</dbReference>
<dbReference type="Pfam" id="PF00831">
    <property type="entry name" value="Ribosomal_L29"/>
    <property type="match status" value="1"/>
</dbReference>
<dbReference type="PANTHER" id="PTHR10916">
    <property type="entry name" value="60S RIBOSOMAL PROTEIN L35/50S RIBOSOMAL PROTEIN L29"/>
    <property type="match status" value="1"/>
</dbReference>
<evidence type="ECO:0000313" key="6">
    <source>
        <dbReference type="EMBL" id="OGZ32320.1"/>
    </source>
</evidence>
<evidence type="ECO:0000256" key="1">
    <source>
        <dbReference type="ARBA" id="ARBA00009254"/>
    </source>
</evidence>
<evidence type="ECO:0000256" key="4">
    <source>
        <dbReference type="ARBA" id="ARBA00035204"/>
    </source>
</evidence>
<dbReference type="NCBIfam" id="TIGR00012">
    <property type="entry name" value="L29"/>
    <property type="match status" value="1"/>
</dbReference>
<organism evidence="6 7">
    <name type="scientific">Candidatus Niyogibacteria bacterium RIFCSPLOWO2_12_FULL_41_13</name>
    <dbReference type="NCBI Taxonomy" id="1801726"/>
    <lineage>
        <taxon>Bacteria</taxon>
        <taxon>Candidatus Niyogiibacteriota</taxon>
    </lineage>
</organism>
<dbReference type="GO" id="GO:0006412">
    <property type="term" value="P:translation"/>
    <property type="evidence" value="ECO:0007669"/>
    <property type="project" value="UniProtKB-UniRule"/>
</dbReference>
<evidence type="ECO:0000256" key="3">
    <source>
        <dbReference type="ARBA" id="ARBA00023274"/>
    </source>
</evidence>
<dbReference type="SUPFAM" id="SSF46561">
    <property type="entry name" value="Ribosomal protein L29 (L29p)"/>
    <property type="match status" value="1"/>
</dbReference>
<dbReference type="Gene3D" id="1.10.287.310">
    <property type="match status" value="1"/>
</dbReference>
<evidence type="ECO:0000256" key="5">
    <source>
        <dbReference type="HAMAP-Rule" id="MF_00374"/>
    </source>
</evidence>